<proteinExistence type="predicted"/>
<feature type="compositionally biased region" description="Low complexity" evidence="1">
    <location>
        <begin position="55"/>
        <end position="72"/>
    </location>
</feature>
<sequence>MLHSRPFTIPPSKSLQRSAETTASMARQTQYDEAQDPSDFPYRLPGSQARRHASSDASEGSQDSQDSQDSQVSLDSTGYDVAVVGEDGYVVWWATRADFEDWVALDDWAGFWTRRWCRWKCCRCGFVNRMPRCRLTVAHCRNPGRPGPVGGCPRDERGETHLGPGGCCLILVPWEVMSVFL</sequence>
<keyword evidence="3" id="KW-1185">Reference proteome</keyword>
<reference evidence="2 3" key="1">
    <citation type="journal article" date="2019" name="PLoS ONE">
        <title>Comparative genome analysis indicates high evolutionary potential of pathogenicity genes in Colletotrichum tanaceti.</title>
        <authorList>
            <person name="Lelwala R.V."/>
            <person name="Korhonen P.K."/>
            <person name="Young N.D."/>
            <person name="Scott J.B."/>
            <person name="Ades P.A."/>
            <person name="Gasser R.B."/>
            <person name="Taylor P.W.J."/>
        </authorList>
    </citation>
    <scope>NUCLEOTIDE SEQUENCE [LARGE SCALE GENOMIC DNA]</scope>
    <source>
        <strain evidence="2">BRIP57314</strain>
    </source>
</reference>
<evidence type="ECO:0000256" key="1">
    <source>
        <dbReference type="SAM" id="MobiDB-lite"/>
    </source>
</evidence>
<organism evidence="2 3">
    <name type="scientific">Colletotrichum tanaceti</name>
    <dbReference type="NCBI Taxonomy" id="1306861"/>
    <lineage>
        <taxon>Eukaryota</taxon>
        <taxon>Fungi</taxon>
        <taxon>Dikarya</taxon>
        <taxon>Ascomycota</taxon>
        <taxon>Pezizomycotina</taxon>
        <taxon>Sordariomycetes</taxon>
        <taxon>Hypocreomycetidae</taxon>
        <taxon>Glomerellales</taxon>
        <taxon>Glomerellaceae</taxon>
        <taxon>Colletotrichum</taxon>
        <taxon>Colletotrichum destructivum species complex</taxon>
    </lineage>
</organism>
<name>A0A4U6X5P3_9PEZI</name>
<dbReference type="AlphaFoldDB" id="A0A4U6X5P3"/>
<evidence type="ECO:0000313" key="2">
    <source>
        <dbReference type="EMBL" id="TKW50728.1"/>
    </source>
</evidence>
<protein>
    <submittedName>
        <fullName evidence="2">Uncharacterized protein</fullName>
    </submittedName>
</protein>
<evidence type="ECO:0000313" key="3">
    <source>
        <dbReference type="Proteomes" id="UP000310108"/>
    </source>
</evidence>
<dbReference type="EMBL" id="PJEX01000366">
    <property type="protein sequence ID" value="TKW50728.1"/>
    <property type="molecule type" value="Genomic_DNA"/>
</dbReference>
<gene>
    <name evidence="2" type="ORF">CTA1_3638</name>
</gene>
<dbReference type="Proteomes" id="UP000310108">
    <property type="component" value="Unassembled WGS sequence"/>
</dbReference>
<feature type="region of interest" description="Disordered" evidence="1">
    <location>
        <begin position="1"/>
        <end position="72"/>
    </location>
</feature>
<feature type="compositionally biased region" description="Polar residues" evidence="1">
    <location>
        <begin position="11"/>
        <end position="32"/>
    </location>
</feature>
<comment type="caution">
    <text evidence="2">The sequence shown here is derived from an EMBL/GenBank/DDBJ whole genome shotgun (WGS) entry which is preliminary data.</text>
</comment>
<accession>A0A4U6X5P3</accession>